<dbReference type="SUPFAM" id="SSF47384">
    <property type="entry name" value="Homodimeric domain of signal transducing histidine kinase"/>
    <property type="match status" value="1"/>
</dbReference>
<dbReference type="SMART" id="SM00388">
    <property type="entry name" value="HisKA"/>
    <property type="match status" value="1"/>
</dbReference>
<dbReference type="Gene3D" id="1.10.287.130">
    <property type="match status" value="1"/>
</dbReference>
<comment type="caution">
    <text evidence="10">The sequence shown here is derived from an EMBL/GenBank/DDBJ whole genome shotgun (WGS) entry which is preliminary data.</text>
</comment>
<dbReference type="InterPro" id="IPR001789">
    <property type="entry name" value="Sig_transdc_resp-reg_receiver"/>
</dbReference>
<evidence type="ECO:0000256" key="6">
    <source>
        <dbReference type="PROSITE-ProRule" id="PRU00169"/>
    </source>
</evidence>
<protein>
    <recommendedName>
        <fullName evidence="2">histidine kinase</fullName>
        <ecNumber evidence="2">2.7.13.3</ecNumber>
    </recommendedName>
</protein>
<evidence type="ECO:0000259" key="9">
    <source>
        <dbReference type="PROSITE" id="PS50110"/>
    </source>
</evidence>
<sequence length="586" mass="68379">MVKKIKEIFSNVFKESNVYFYYIDKNGDFTKTNVKIILFFYFSISCFYYLLDLKNAYIAFFVSFLLFFFLNLFNKISSQHKLIFITIVSNTLYCYVDLCYGKKFDFLVYFFITNSTAIIFLRFFKLAGALTLLFCINYFLKEKFNYYGFDISDTVNYEKTYYIWKSMVYFIVMFYLFTLAFMVTNRIGQVINEFELNNKELILSRNRQKELEQIKESFFATISHEIRTPLNAIKGISDLLIKEEKIARSDLDLFEIMNNSSNHLLSLVNNFLDFSKLNEGKFTLIYSDFDFEENINFIFNMNSKLAFEKNLIYEIKKNGILPQRFYADKNRLNQVILNILNNAIKYTDKGSVTLHYGGTYSKDFADIFDLEIKIMDTGIGIHDMYLGSIFETFTNVNRTSEDSVGLGLSISKGLIELMKGKIKVESILSNGSTFTIKLPLKISNEPKLNISKIDFSDKLLHKKLKILIVDDNKINVMVITRQLEKAIKKAEVHVANNGVEAIDQVEKNYYDLILMDLMMPLMGGIEATKIIRRHTDNFKKHTPIIALTANVEEKALEKCYQIGMNDYITKPFDINDLLQKIHNILD</sequence>
<evidence type="ECO:0000256" key="4">
    <source>
        <dbReference type="ARBA" id="ARBA00022679"/>
    </source>
</evidence>
<organism evidence="10 11">
    <name type="scientific">Flavobacterium branchiophilum</name>
    <dbReference type="NCBI Taxonomy" id="55197"/>
    <lineage>
        <taxon>Bacteria</taxon>
        <taxon>Pseudomonadati</taxon>
        <taxon>Bacteroidota</taxon>
        <taxon>Flavobacteriia</taxon>
        <taxon>Flavobacteriales</taxon>
        <taxon>Flavobacteriaceae</taxon>
        <taxon>Flavobacterium</taxon>
    </lineage>
</organism>
<evidence type="ECO:0000256" key="1">
    <source>
        <dbReference type="ARBA" id="ARBA00000085"/>
    </source>
</evidence>
<dbReference type="PROSITE" id="PS50110">
    <property type="entry name" value="RESPONSE_REGULATORY"/>
    <property type="match status" value="1"/>
</dbReference>
<dbReference type="Proteomes" id="UP000220828">
    <property type="component" value="Unassembled WGS sequence"/>
</dbReference>
<dbReference type="SMART" id="SM00448">
    <property type="entry name" value="REC"/>
    <property type="match status" value="1"/>
</dbReference>
<dbReference type="PANTHER" id="PTHR43047:SF72">
    <property type="entry name" value="OSMOSENSING HISTIDINE PROTEIN KINASE SLN1"/>
    <property type="match status" value="1"/>
</dbReference>
<dbReference type="EMBL" id="PCMW01000018">
    <property type="protein sequence ID" value="PDS26296.1"/>
    <property type="molecule type" value="Genomic_DNA"/>
</dbReference>
<keyword evidence="4" id="KW-0808">Transferase</keyword>
<evidence type="ECO:0000256" key="3">
    <source>
        <dbReference type="ARBA" id="ARBA00022553"/>
    </source>
</evidence>
<proteinExistence type="predicted"/>
<dbReference type="InterPro" id="IPR005467">
    <property type="entry name" value="His_kinase_dom"/>
</dbReference>
<evidence type="ECO:0000256" key="2">
    <source>
        <dbReference type="ARBA" id="ARBA00012438"/>
    </source>
</evidence>
<feature type="domain" description="Histidine kinase" evidence="8">
    <location>
        <begin position="221"/>
        <end position="442"/>
    </location>
</feature>
<dbReference type="AlphaFoldDB" id="A0A2H3KL66"/>
<dbReference type="InterPro" id="IPR004358">
    <property type="entry name" value="Sig_transdc_His_kin-like_C"/>
</dbReference>
<gene>
    <name evidence="10" type="ORF">B0A77_03020</name>
</gene>
<name>A0A2H3KL66_9FLAO</name>
<evidence type="ECO:0000259" key="8">
    <source>
        <dbReference type="PROSITE" id="PS50109"/>
    </source>
</evidence>
<dbReference type="EC" id="2.7.13.3" evidence="2"/>
<dbReference type="InterPro" id="IPR003594">
    <property type="entry name" value="HATPase_dom"/>
</dbReference>
<comment type="catalytic activity">
    <reaction evidence="1">
        <text>ATP + protein L-histidine = ADP + protein N-phospho-L-histidine.</text>
        <dbReference type="EC" id="2.7.13.3"/>
    </reaction>
</comment>
<dbReference type="GO" id="GO:0009927">
    <property type="term" value="F:histidine phosphotransfer kinase activity"/>
    <property type="evidence" value="ECO:0007669"/>
    <property type="project" value="TreeGrafter"/>
</dbReference>
<dbReference type="InterPro" id="IPR011006">
    <property type="entry name" value="CheY-like_superfamily"/>
</dbReference>
<dbReference type="PROSITE" id="PS50109">
    <property type="entry name" value="HIS_KIN"/>
    <property type="match status" value="1"/>
</dbReference>
<dbReference type="Pfam" id="PF00512">
    <property type="entry name" value="HisKA"/>
    <property type="match status" value="1"/>
</dbReference>
<dbReference type="Gene3D" id="3.40.50.2300">
    <property type="match status" value="1"/>
</dbReference>
<dbReference type="PRINTS" id="PR00344">
    <property type="entry name" value="BCTRLSENSOR"/>
</dbReference>
<evidence type="ECO:0000313" key="10">
    <source>
        <dbReference type="EMBL" id="PDS26296.1"/>
    </source>
</evidence>
<keyword evidence="5" id="KW-0418">Kinase</keyword>
<dbReference type="InterPro" id="IPR036890">
    <property type="entry name" value="HATPase_C_sf"/>
</dbReference>
<dbReference type="SUPFAM" id="SSF52172">
    <property type="entry name" value="CheY-like"/>
    <property type="match status" value="1"/>
</dbReference>
<dbReference type="InterPro" id="IPR036097">
    <property type="entry name" value="HisK_dim/P_sf"/>
</dbReference>
<reference evidence="10 11" key="1">
    <citation type="submission" date="2017-09" db="EMBL/GenBank/DDBJ databases">
        <title>Whole genomes of Flavobacteriaceae.</title>
        <authorList>
            <person name="Stine C."/>
            <person name="Li C."/>
            <person name="Tadesse D."/>
        </authorList>
    </citation>
    <scope>NUCLEOTIDE SEQUENCE [LARGE SCALE GENOMIC DNA]</scope>
    <source>
        <strain evidence="10 11">ATCC 35036</strain>
    </source>
</reference>
<dbReference type="CDD" id="cd00082">
    <property type="entry name" value="HisKA"/>
    <property type="match status" value="1"/>
</dbReference>
<dbReference type="Gene3D" id="3.30.565.10">
    <property type="entry name" value="Histidine kinase-like ATPase, C-terminal domain"/>
    <property type="match status" value="1"/>
</dbReference>
<feature type="domain" description="Response regulatory" evidence="9">
    <location>
        <begin position="465"/>
        <end position="585"/>
    </location>
</feature>
<feature type="transmembrane region" description="Helical" evidence="7">
    <location>
        <begin position="118"/>
        <end position="140"/>
    </location>
</feature>
<evidence type="ECO:0000256" key="7">
    <source>
        <dbReference type="SAM" id="Phobius"/>
    </source>
</evidence>
<feature type="transmembrane region" description="Helical" evidence="7">
    <location>
        <begin position="161"/>
        <end position="183"/>
    </location>
</feature>
<feature type="transmembrane region" description="Helical" evidence="7">
    <location>
        <begin position="56"/>
        <end position="73"/>
    </location>
</feature>
<feature type="transmembrane region" description="Helical" evidence="7">
    <location>
        <begin position="82"/>
        <end position="98"/>
    </location>
</feature>
<dbReference type="Pfam" id="PF02518">
    <property type="entry name" value="HATPase_c"/>
    <property type="match status" value="1"/>
</dbReference>
<evidence type="ECO:0000256" key="5">
    <source>
        <dbReference type="ARBA" id="ARBA00022777"/>
    </source>
</evidence>
<dbReference type="SMART" id="SM00387">
    <property type="entry name" value="HATPase_c"/>
    <property type="match status" value="1"/>
</dbReference>
<dbReference type="SUPFAM" id="SSF55874">
    <property type="entry name" value="ATPase domain of HSP90 chaperone/DNA topoisomerase II/histidine kinase"/>
    <property type="match status" value="1"/>
</dbReference>
<dbReference type="OrthoDB" id="9811889at2"/>
<accession>A0A2H3KL66</accession>
<dbReference type="Pfam" id="PF00072">
    <property type="entry name" value="Response_reg"/>
    <property type="match status" value="1"/>
</dbReference>
<feature type="modified residue" description="4-aspartylphosphate" evidence="6">
    <location>
        <position position="516"/>
    </location>
</feature>
<keyword evidence="7" id="KW-0812">Transmembrane</keyword>
<dbReference type="CDD" id="cd17546">
    <property type="entry name" value="REC_hyHK_CKI1_RcsC-like"/>
    <property type="match status" value="1"/>
</dbReference>
<dbReference type="PANTHER" id="PTHR43047">
    <property type="entry name" value="TWO-COMPONENT HISTIDINE PROTEIN KINASE"/>
    <property type="match status" value="1"/>
</dbReference>
<keyword evidence="3 6" id="KW-0597">Phosphoprotein</keyword>
<feature type="transmembrane region" description="Helical" evidence="7">
    <location>
        <begin position="32"/>
        <end position="50"/>
    </location>
</feature>
<dbReference type="InterPro" id="IPR003661">
    <property type="entry name" value="HisK_dim/P_dom"/>
</dbReference>
<dbReference type="GO" id="GO:0000155">
    <property type="term" value="F:phosphorelay sensor kinase activity"/>
    <property type="evidence" value="ECO:0007669"/>
    <property type="project" value="InterPro"/>
</dbReference>
<dbReference type="GO" id="GO:0005886">
    <property type="term" value="C:plasma membrane"/>
    <property type="evidence" value="ECO:0007669"/>
    <property type="project" value="TreeGrafter"/>
</dbReference>
<keyword evidence="7" id="KW-1133">Transmembrane helix</keyword>
<evidence type="ECO:0000313" key="11">
    <source>
        <dbReference type="Proteomes" id="UP000220828"/>
    </source>
</evidence>
<keyword evidence="7" id="KW-0472">Membrane</keyword>